<keyword evidence="3" id="KW-0804">Transcription</keyword>
<dbReference type="SUPFAM" id="SSF48498">
    <property type="entry name" value="Tetracyclin repressor-like, C-terminal domain"/>
    <property type="match status" value="1"/>
</dbReference>
<evidence type="ECO:0000256" key="2">
    <source>
        <dbReference type="ARBA" id="ARBA00023125"/>
    </source>
</evidence>
<evidence type="ECO:0000256" key="3">
    <source>
        <dbReference type="ARBA" id="ARBA00023163"/>
    </source>
</evidence>
<feature type="DNA-binding region" description="H-T-H motif" evidence="4">
    <location>
        <begin position="36"/>
        <end position="55"/>
    </location>
</feature>
<dbReference type="RefSeq" id="WP_235118021.1">
    <property type="nucleotide sequence ID" value="NZ_CP090978.1"/>
</dbReference>
<keyword evidence="1" id="KW-0805">Transcription regulation</keyword>
<dbReference type="PROSITE" id="PS50977">
    <property type="entry name" value="HTH_TETR_2"/>
    <property type="match status" value="1"/>
</dbReference>
<evidence type="ECO:0000313" key="6">
    <source>
        <dbReference type="EMBL" id="UJF31676.1"/>
    </source>
</evidence>
<dbReference type="InterPro" id="IPR001647">
    <property type="entry name" value="HTH_TetR"/>
</dbReference>
<feature type="domain" description="HTH tetR-type" evidence="5">
    <location>
        <begin position="13"/>
        <end position="73"/>
    </location>
</feature>
<sequence length="199" mass="22429">MNTLRTSMSESVDERREQIKRAALKVFAKQGLTGAKMSSIAAEAGISQGLSYRYFSSKEEIFTMLVQEALEEAQSAIQDLQNLPGSPKDKLKAFTQRMLDESQKAHFMLIQVAMTSEDIPAQAKEWLTRYSAIDTIGQFVPLFKQGQEIGEFVEGEPQRLLFLYFSVVTGLMLQDTPASPGYWMKEVDMLLKIIAKEET</sequence>
<name>A0ABY3SCK6_9BACL</name>
<dbReference type="EMBL" id="CP090978">
    <property type="protein sequence ID" value="UJF31676.1"/>
    <property type="molecule type" value="Genomic_DNA"/>
</dbReference>
<dbReference type="InterPro" id="IPR050109">
    <property type="entry name" value="HTH-type_TetR-like_transc_reg"/>
</dbReference>
<protein>
    <submittedName>
        <fullName evidence="6">TetR/AcrR family transcriptional regulator</fullName>
    </submittedName>
</protein>
<evidence type="ECO:0000256" key="1">
    <source>
        <dbReference type="ARBA" id="ARBA00023015"/>
    </source>
</evidence>
<organism evidence="6 7">
    <name type="scientific">Paenibacillus hexagrammi</name>
    <dbReference type="NCBI Taxonomy" id="2908839"/>
    <lineage>
        <taxon>Bacteria</taxon>
        <taxon>Bacillati</taxon>
        <taxon>Bacillota</taxon>
        <taxon>Bacilli</taxon>
        <taxon>Bacillales</taxon>
        <taxon>Paenibacillaceae</taxon>
        <taxon>Paenibacillus</taxon>
    </lineage>
</organism>
<keyword evidence="2 4" id="KW-0238">DNA-binding</keyword>
<proteinExistence type="predicted"/>
<dbReference type="PANTHER" id="PTHR30055">
    <property type="entry name" value="HTH-TYPE TRANSCRIPTIONAL REGULATOR RUTR"/>
    <property type="match status" value="1"/>
</dbReference>
<dbReference type="Pfam" id="PF00440">
    <property type="entry name" value="TetR_N"/>
    <property type="match status" value="1"/>
</dbReference>
<keyword evidence="7" id="KW-1185">Reference proteome</keyword>
<dbReference type="PRINTS" id="PR00455">
    <property type="entry name" value="HTHTETR"/>
</dbReference>
<evidence type="ECO:0000313" key="7">
    <source>
        <dbReference type="Proteomes" id="UP001649230"/>
    </source>
</evidence>
<reference evidence="6 7" key="1">
    <citation type="journal article" date="2024" name="Int. J. Syst. Evol. Microbiol.">
        <title>Paenibacillus hexagrammi sp. nov., a novel bacterium isolated from the gut content of Hexagrammos agrammus.</title>
        <authorList>
            <person name="Jung H.K."/>
            <person name="Kim D.G."/>
            <person name="Zin H."/>
            <person name="Park J."/>
            <person name="Jung H."/>
            <person name="Kim Y.O."/>
            <person name="Kong H.J."/>
            <person name="Kim J.W."/>
            <person name="Kim Y.S."/>
        </authorList>
    </citation>
    <scope>NUCLEOTIDE SEQUENCE [LARGE SCALE GENOMIC DNA]</scope>
    <source>
        <strain evidence="6 7">YPD9-1</strain>
    </source>
</reference>
<accession>A0ABY3SCK6</accession>
<evidence type="ECO:0000256" key="4">
    <source>
        <dbReference type="PROSITE-ProRule" id="PRU00335"/>
    </source>
</evidence>
<dbReference type="InterPro" id="IPR036271">
    <property type="entry name" value="Tet_transcr_reg_TetR-rel_C_sf"/>
</dbReference>
<evidence type="ECO:0000259" key="5">
    <source>
        <dbReference type="PROSITE" id="PS50977"/>
    </source>
</evidence>
<dbReference type="InterPro" id="IPR009057">
    <property type="entry name" value="Homeodomain-like_sf"/>
</dbReference>
<dbReference type="SUPFAM" id="SSF46689">
    <property type="entry name" value="Homeodomain-like"/>
    <property type="match status" value="1"/>
</dbReference>
<dbReference type="Proteomes" id="UP001649230">
    <property type="component" value="Chromosome"/>
</dbReference>
<dbReference type="Gene3D" id="1.10.357.10">
    <property type="entry name" value="Tetracycline Repressor, domain 2"/>
    <property type="match status" value="1"/>
</dbReference>
<dbReference type="PANTHER" id="PTHR30055:SF234">
    <property type="entry name" value="HTH-TYPE TRANSCRIPTIONAL REGULATOR BETI"/>
    <property type="match status" value="1"/>
</dbReference>
<gene>
    <name evidence="6" type="ORF">L0M14_18030</name>
</gene>